<evidence type="ECO:0000256" key="2">
    <source>
        <dbReference type="ARBA" id="ARBA00012513"/>
    </source>
</evidence>
<comment type="similarity">
    <text evidence="1">Belongs to the protein kinase superfamily. RIO-type Ser/Thr kinase family.</text>
</comment>
<feature type="non-terminal residue" evidence="13">
    <location>
        <position position="269"/>
    </location>
</feature>
<evidence type="ECO:0000256" key="7">
    <source>
        <dbReference type="ARBA" id="ARBA00022777"/>
    </source>
</evidence>
<name>A0A1E7EX97_9STRA</name>
<evidence type="ECO:0000256" key="3">
    <source>
        <dbReference type="ARBA" id="ARBA00022527"/>
    </source>
</evidence>
<dbReference type="Pfam" id="PF01163">
    <property type="entry name" value="RIO1"/>
    <property type="match status" value="1"/>
</dbReference>
<comment type="catalytic activity">
    <reaction evidence="11">
        <text>L-seryl-[protein] + ATP = O-phospho-L-seryl-[protein] + ADP + H(+)</text>
        <dbReference type="Rhea" id="RHEA:17989"/>
        <dbReference type="Rhea" id="RHEA-COMP:9863"/>
        <dbReference type="Rhea" id="RHEA-COMP:11604"/>
        <dbReference type="ChEBI" id="CHEBI:15378"/>
        <dbReference type="ChEBI" id="CHEBI:29999"/>
        <dbReference type="ChEBI" id="CHEBI:30616"/>
        <dbReference type="ChEBI" id="CHEBI:83421"/>
        <dbReference type="ChEBI" id="CHEBI:456216"/>
        <dbReference type="EC" id="2.7.11.1"/>
    </reaction>
</comment>
<dbReference type="GO" id="GO:0005524">
    <property type="term" value="F:ATP binding"/>
    <property type="evidence" value="ECO:0007669"/>
    <property type="project" value="UniProtKB-KW"/>
</dbReference>
<dbReference type="InterPro" id="IPR018934">
    <property type="entry name" value="RIO_dom"/>
</dbReference>
<keyword evidence="4" id="KW-0808">Transferase</keyword>
<gene>
    <name evidence="13" type="ORF">FRACYDRAFT_151173</name>
</gene>
<evidence type="ECO:0000313" key="14">
    <source>
        <dbReference type="Proteomes" id="UP000095751"/>
    </source>
</evidence>
<organism evidence="13 14">
    <name type="scientific">Fragilariopsis cylindrus CCMP1102</name>
    <dbReference type="NCBI Taxonomy" id="635003"/>
    <lineage>
        <taxon>Eukaryota</taxon>
        <taxon>Sar</taxon>
        <taxon>Stramenopiles</taxon>
        <taxon>Ochrophyta</taxon>
        <taxon>Bacillariophyta</taxon>
        <taxon>Bacillariophyceae</taxon>
        <taxon>Bacillariophycidae</taxon>
        <taxon>Bacillariales</taxon>
        <taxon>Bacillariaceae</taxon>
        <taxon>Fragilariopsis</taxon>
    </lineage>
</organism>
<dbReference type="InterPro" id="IPR018935">
    <property type="entry name" value="RIO_kinase_CS"/>
</dbReference>
<keyword evidence="14" id="KW-1185">Reference proteome</keyword>
<evidence type="ECO:0000256" key="8">
    <source>
        <dbReference type="ARBA" id="ARBA00022840"/>
    </source>
</evidence>
<evidence type="ECO:0000256" key="10">
    <source>
        <dbReference type="ARBA" id="ARBA00047899"/>
    </source>
</evidence>
<evidence type="ECO:0000256" key="1">
    <source>
        <dbReference type="ARBA" id="ARBA00009196"/>
    </source>
</evidence>
<feature type="domain" description="RIO kinase" evidence="12">
    <location>
        <begin position="1"/>
        <end position="268"/>
    </location>
</feature>
<dbReference type="PANTHER" id="PTHR45723">
    <property type="entry name" value="SERINE/THREONINE-PROTEIN KINASE RIO1"/>
    <property type="match status" value="1"/>
</dbReference>
<dbReference type="SUPFAM" id="SSF56112">
    <property type="entry name" value="Protein kinase-like (PK-like)"/>
    <property type="match status" value="1"/>
</dbReference>
<dbReference type="InParanoid" id="A0A1E7EX97"/>
<dbReference type="SMART" id="SM00090">
    <property type="entry name" value="RIO"/>
    <property type="match status" value="1"/>
</dbReference>
<dbReference type="GO" id="GO:0046872">
    <property type="term" value="F:metal ion binding"/>
    <property type="evidence" value="ECO:0007669"/>
    <property type="project" value="UniProtKB-KW"/>
</dbReference>
<proteinExistence type="inferred from homology"/>
<evidence type="ECO:0000256" key="6">
    <source>
        <dbReference type="ARBA" id="ARBA00022741"/>
    </source>
</evidence>
<evidence type="ECO:0000256" key="4">
    <source>
        <dbReference type="ARBA" id="ARBA00022679"/>
    </source>
</evidence>
<keyword evidence="9" id="KW-0460">Magnesium</keyword>
<evidence type="ECO:0000259" key="12">
    <source>
        <dbReference type="SMART" id="SM00090"/>
    </source>
</evidence>
<dbReference type="Gene3D" id="3.30.200.20">
    <property type="entry name" value="Phosphorylase Kinase, domain 1"/>
    <property type="match status" value="1"/>
</dbReference>
<dbReference type="EMBL" id="KV784373">
    <property type="protein sequence ID" value="OEU10143.1"/>
    <property type="molecule type" value="Genomic_DNA"/>
</dbReference>
<evidence type="ECO:0000256" key="11">
    <source>
        <dbReference type="ARBA" id="ARBA00048679"/>
    </source>
</evidence>
<dbReference type="PROSITE" id="PS01245">
    <property type="entry name" value="RIO1"/>
    <property type="match status" value="1"/>
</dbReference>
<feature type="non-terminal residue" evidence="13">
    <location>
        <position position="1"/>
    </location>
</feature>
<dbReference type="Gene3D" id="1.10.510.10">
    <property type="entry name" value="Transferase(Phosphotransferase) domain 1"/>
    <property type="match status" value="1"/>
</dbReference>
<dbReference type="KEGG" id="fcy:FRACYDRAFT_151173"/>
<dbReference type="InterPro" id="IPR011009">
    <property type="entry name" value="Kinase-like_dom_sf"/>
</dbReference>
<sequence length="269" mass="30559">GSDADATKGGAMDQHVRLHISKAINTGLIERCNGAVKQGKEAIVYHADGGKNNGCNTILEDGRDGDDWDKKAAATTMATNDNVGFDVAIKVFKRIKEFRGRGEYVDGDPRYAGRPFRSLSDRQQLEVWTEKEYRNLVRAHRSNVPVPNPIYYKDNVIFMRFLGENGWPAPQIREIQLRKGSSKWHVLYEQVMESVAKLFQDARLVHGDLSEYNILEDLQTVLIDFGQSVEVRHPKAEELLRRDLQRVNEFFTKQGVTETMSIEDAMAFV</sequence>
<dbReference type="InterPro" id="IPR000687">
    <property type="entry name" value="RIO_kinase"/>
</dbReference>
<keyword evidence="3" id="KW-0723">Serine/threonine-protein kinase</keyword>
<dbReference type="Proteomes" id="UP000095751">
    <property type="component" value="Unassembled WGS sequence"/>
</dbReference>
<protein>
    <recommendedName>
        <fullName evidence="2">non-specific serine/threonine protein kinase</fullName>
        <ecNumber evidence="2">2.7.11.1</ecNumber>
    </recommendedName>
</protein>
<dbReference type="OrthoDB" id="205248at2759"/>
<keyword evidence="8" id="KW-0067">ATP-binding</keyword>
<keyword evidence="5" id="KW-0479">Metal-binding</keyword>
<keyword evidence="6" id="KW-0547">Nucleotide-binding</keyword>
<evidence type="ECO:0000256" key="5">
    <source>
        <dbReference type="ARBA" id="ARBA00022723"/>
    </source>
</evidence>
<comment type="catalytic activity">
    <reaction evidence="10">
        <text>L-threonyl-[protein] + ATP = O-phospho-L-threonyl-[protein] + ADP + H(+)</text>
        <dbReference type="Rhea" id="RHEA:46608"/>
        <dbReference type="Rhea" id="RHEA-COMP:11060"/>
        <dbReference type="Rhea" id="RHEA-COMP:11605"/>
        <dbReference type="ChEBI" id="CHEBI:15378"/>
        <dbReference type="ChEBI" id="CHEBI:30013"/>
        <dbReference type="ChEBI" id="CHEBI:30616"/>
        <dbReference type="ChEBI" id="CHEBI:61977"/>
        <dbReference type="ChEBI" id="CHEBI:456216"/>
        <dbReference type="EC" id="2.7.11.1"/>
    </reaction>
</comment>
<dbReference type="EC" id="2.7.11.1" evidence="2"/>
<dbReference type="AlphaFoldDB" id="A0A1E7EX97"/>
<dbReference type="GO" id="GO:0004674">
    <property type="term" value="F:protein serine/threonine kinase activity"/>
    <property type="evidence" value="ECO:0007669"/>
    <property type="project" value="UniProtKB-KW"/>
</dbReference>
<reference evidence="13 14" key="1">
    <citation type="submission" date="2016-09" db="EMBL/GenBank/DDBJ databases">
        <title>Extensive genetic diversity and differential bi-allelic expression allows diatom success in the polar Southern Ocean.</title>
        <authorList>
            <consortium name="DOE Joint Genome Institute"/>
            <person name="Mock T."/>
            <person name="Otillar R.P."/>
            <person name="Strauss J."/>
            <person name="Dupont C."/>
            <person name="Frickenhaus S."/>
            <person name="Maumus F."/>
            <person name="Mcmullan M."/>
            <person name="Sanges R."/>
            <person name="Schmutz J."/>
            <person name="Toseland A."/>
            <person name="Valas R."/>
            <person name="Veluchamy A."/>
            <person name="Ward B.J."/>
            <person name="Allen A."/>
            <person name="Barry K."/>
            <person name="Falciatore A."/>
            <person name="Ferrante M."/>
            <person name="Fortunato A.E."/>
            <person name="Gloeckner G."/>
            <person name="Gruber A."/>
            <person name="Hipkin R."/>
            <person name="Janech M."/>
            <person name="Kroth P."/>
            <person name="Leese F."/>
            <person name="Lindquist E."/>
            <person name="Lyon B.R."/>
            <person name="Martin J."/>
            <person name="Mayer C."/>
            <person name="Parker M."/>
            <person name="Quesneville H."/>
            <person name="Raymond J."/>
            <person name="Uhlig C."/>
            <person name="Valentin K.U."/>
            <person name="Worden A.Z."/>
            <person name="Armbrust E.V."/>
            <person name="Bowler C."/>
            <person name="Green B."/>
            <person name="Moulton V."/>
            <person name="Van Oosterhout C."/>
            <person name="Grigoriev I."/>
        </authorList>
    </citation>
    <scope>NUCLEOTIDE SEQUENCE [LARGE SCALE GENOMIC DNA]</scope>
    <source>
        <strain evidence="13 14">CCMP1102</strain>
    </source>
</reference>
<evidence type="ECO:0000256" key="9">
    <source>
        <dbReference type="ARBA" id="ARBA00022842"/>
    </source>
</evidence>
<accession>A0A1E7EX97</accession>
<dbReference type="InterPro" id="IPR051272">
    <property type="entry name" value="RIO-type_Ser/Thr_kinase"/>
</dbReference>
<keyword evidence="7 13" id="KW-0418">Kinase</keyword>
<evidence type="ECO:0000313" key="13">
    <source>
        <dbReference type="EMBL" id="OEU10143.1"/>
    </source>
</evidence>